<name>A0A6G0T6E7_APHGL</name>
<dbReference type="EMBL" id="VYZN01000054">
    <property type="protein sequence ID" value="KAE9526828.1"/>
    <property type="molecule type" value="Genomic_DNA"/>
</dbReference>
<organism evidence="1 2">
    <name type="scientific">Aphis glycines</name>
    <name type="common">Soybean aphid</name>
    <dbReference type="NCBI Taxonomy" id="307491"/>
    <lineage>
        <taxon>Eukaryota</taxon>
        <taxon>Metazoa</taxon>
        <taxon>Ecdysozoa</taxon>
        <taxon>Arthropoda</taxon>
        <taxon>Hexapoda</taxon>
        <taxon>Insecta</taxon>
        <taxon>Pterygota</taxon>
        <taxon>Neoptera</taxon>
        <taxon>Paraneoptera</taxon>
        <taxon>Hemiptera</taxon>
        <taxon>Sternorrhyncha</taxon>
        <taxon>Aphidomorpha</taxon>
        <taxon>Aphidoidea</taxon>
        <taxon>Aphididae</taxon>
        <taxon>Aphidini</taxon>
        <taxon>Aphis</taxon>
        <taxon>Aphis</taxon>
    </lineage>
</organism>
<comment type="caution">
    <text evidence="1">The sequence shown here is derived from an EMBL/GenBank/DDBJ whole genome shotgun (WGS) entry which is preliminary data.</text>
</comment>
<sequence>MESINLEKNTKLCSLKSLRIHLTWYFMSVKTAIELFEDFSLRFNTPSIMVVCGYDASVYAMDKIFRYFKLSFIFKVYTGSFIKNIVFKMLTAKLKTSFFMKHPDCILYHNGLNIKKTSTKLISSHKQIKVSIFKYIATRFAIDVWGLVNTKFTFPSTPFNTLYVLFQSTQIETTKFGAIIDPPHINS</sequence>
<proteinExistence type="predicted"/>
<evidence type="ECO:0000313" key="2">
    <source>
        <dbReference type="Proteomes" id="UP000475862"/>
    </source>
</evidence>
<gene>
    <name evidence="1" type="ORF">AGLY_013476</name>
</gene>
<evidence type="ECO:0000313" key="1">
    <source>
        <dbReference type="EMBL" id="KAE9526828.1"/>
    </source>
</evidence>
<reference evidence="1 2" key="1">
    <citation type="submission" date="2019-08" db="EMBL/GenBank/DDBJ databases">
        <title>The genome of the soybean aphid Biotype 1, its phylome, world population structure and adaptation to the North American continent.</title>
        <authorList>
            <person name="Giordano R."/>
            <person name="Donthu R.K."/>
            <person name="Hernandez A.G."/>
            <person name="Wright C.L."/>
            <person name="Zimin A.V."/>
        </authorList>
    </citation>
    <scope>NUCLEOTIDE SEQUENCE [LARGE SCALE GENOMIC DNA]</scope>
    <source>
        <tissue evidence="1">Whole aphids</tissue>
    </source>
</reference>
<keyword evidence="2" id="KW-1185">Reference proteome</keyword>
<accession>A0A6G0T6E7</accession>
<dbReference type="Proteomes" id="UP000475862">
    <property type="component" value="Unassembled WGS sequence"/>
</dbReference>
<dbReference type="AlphaFoldDB" id="A0A6G0T6E7"/>
<protein>
    <submittedName>
        <fullName evidence="1">Uncharacterized protein</fullName>
    </submittedName>
</protein>